<keyword evidence="6 10" id="KW-0472">Membrane</keyword>
<sequence>MIFVCNLGNMRILKSVTFWHKSTVYLLMNLAVSDICVATFTTSAIFSCITGEYISLFACKIQAFLGGTSVTVSLITLMLISVDRYIIIAHPLRHRSLMSNKAIAFMTVLSWTVPVLLYLWVFWEDILGTQYNPHSFLCSADLTKHAPFVIVLVAVIFLPANVTIIYCYGTIFCIANRHSSNIQSQQAKLNLNKTNPKRNCKAAGMFIVVFGMFNVCWVPYVILVIYRVSHPMEQGPHWVNFIIPWMAMSNSFVNIFIYFILNAQYRTAVKRLFRCHGRTHSPPEGYTMESNF</sequence>
<evidence type="ECO:0000256" key="5">
    <source>
        <dbReference type="ARBA" id="ARBA00023040"/>
    </source>
</evidence>
<dbReference type="GO" id="GO:0004930">
    <property type="term" value="F:G protein-coupled receptor activity"/>
    <property type="evidence" value="ECO:0007669"/>
    <property type="project" value="UniProtKB-KW"/>
</dbReference>
<evidence type="ECO:0000256" key="2">
    <source>
        <dbReference type="ARBA" id="ARBA00022475"/>
    </source>
</evidence>
<feature type="transmembrane region" description="Helical" evidence="10">
    <location>
        <begin position="61"/>
        <end position="82"/>
    </location>
</feature>
<comment type="similarity">
    <text evidence="9">Belongs to the G-protein coupled receptor 1 family.</text>
</comment>
<name>A0A2G8L153_STIJA</name>
<dbReference type="Gene3D" id="1.20.1070.10">
    <property type="entry name" value="Rhodopsin 7-helix transmembrane proteins"/>
    <property type="match status" value="1"/>
</dbReference>
<keyword evidence="8 9" id="KW-0807">Transducer</keyword>
<feature type="transmembrane region" description="Helical" evidence="10">
    <location>
        <begin position="149"/>
        <end position="175"/>
    </location>
</feature>
<evidence type="ECO:0000313" key="12">
    <source>
        <dbReference type="EMBL" id="PIK53952.1"/>
    </source>
</evidence>
<feature type="transmembrane region" description="Helical" evidence="10">
    <location>
        <begin position="202"/>
        <end position="226"/>
    </location>
</feature>
<dbReference type="PROSITE" id="PS50262">
    <property type="entry name" value="G_PROTEIN_RECEP_F1_2"/>
    <property type="match status" value="1"/>
</dbReference>
<keyword evidence="4 10" id="KW-1133">Transmembrane helix</keyword>
<keyword evidence="3 9" id="KW-0812">Transmembrane</keyword>
<dbReference type="PROSITE" id="PS00237">
    <property type="entry name" value="G_PROTEIN_RECEP_F1_1"/>
    <property type="match status" value="1"/>
</dbReference>
<dbReference type="PANTHER" id="PTHR24249">
    <property type="entry name" value="HISTAMINE RECEPTOR-RELATED G-PROTEIN COUPLED RECEPTOR"/>
    <property type="match status" value="1"/>
</dbReference>
<organism evidence="12 13">
    <name type="scientific">Stichopus japonicus</name>
    <name type="common">Sea cucumber</name>
    <dbReference type="NCBI Taxonomy" id="307972"/>
    <lineage>
        <taxon>Eukaryota</taxon>
        <taxon>Metazoa</taxon>
        <taxon>Echinodermata</taxon>
        <taxon>Eleutherozoa</taxon>
        <taxon>Echinozoa</taxon>
        <taxon>Holothuroidea</taxon>
        <taxon>Aspidochirotacea</taxon>
        <taxon>Aspidochirotida</taxon>
        <taxon>Stichopodidae</taxon>
        <taxon>Apostichopus</taxon>
    </lineage>
</organism>
<dbReference type="InterPro" id="IPR000276">
    <property type="entry name" value="GPCR_Rhodpsn"/>
</dbReference>
<dbReference type="Proteomes" id="UP000230750">
    <property type="component" value="Unassembled WGS sequence"/>
</dbReference>
<keyword evidence="2" id="KW-1003">Cell membrane</keyword>
<evidence type="ECO:0000313" key="13">
    <source>
        <dbReference type="Proteomes" id="UP000230750"/>
    </source>
</evidence>
<feature type="transmembrane region" description="Helical" evidence="10">
    <location>
        <begin position="103"/>
        <end position="123"/>
    </location>
</feature>
<accession>A0A2G8L153</accession>
<dbReference type="STRING" id="307972.A0A2G8L153"/>
<evidence type="ECO:0000256" key="7">
    <source>
        <dbReference type="ARBA" id="ARBA00023170"/>
    </source>
</evidence>
<dbReference type="GO" id="GO:0005886">
    <property type="term" value="C:plasma membrane"/>
    <property type="evidence" value="ECO:0007669"/>
    <property type="project" value="UniProtKB-SubCell"/>
</dbReference>
<protein>
    <submittedName>
        <fullName evidence="12">Putative G-protein coupled receptor</fullName>
    </submittedName>
</protein>
<evidence type="ECO:0000256" key="4">
    <source>
        <dbReference type="ARBA" id="ARBA00022989"/>
    </source>
</evidence>
<comment type="subcellular location">
    <subcellularLocation>
        <location evidence="1">Cell membrane</location>
        <topology evidence="1">Multi-pass membrane protein</topology>
    </subcellularLocation>
</comment>
<gene>
    <name evidence="12" type="ORF">BSL78_09174</name>
</gene>
<feature type="transmembrane region" description="Helical" evidence="10">
    <location>
        <begin position="24"/>
        <end position="49"/>
    </location>
</feature>
<reference evidence="12 13" key="1">
    <citation type="journal article" date="2017" name="PLoS Biol.">
        <title>The sea cucumber genome provides insights into morphological evolution and visceral regeneration.</title>
        <authorList>
            <person name="Zhang X."/>
            <person name="Sun L."/>
            <person name="Yuan J."/>
            <person name="Sun Y."/>
            <person name="Gao Y."/>
            <person name="Zhang L."/>
            <person name="Li S."/>
            <person name="Dai H."/>
            <person name="Hamel J.F."/>
            <person name="Liu C."/>
            <person name="Yu Y."/>
            <person name="Liu S."/>
            <person name="Lin W."/>
            <person name="Guo K."/>
            <person name="Jin S."/>
            <person name="Xu P."/>
            <person name="Storey K.B."/>
            <person name="Huan P."/>
            <person name="Zhang T."/>
            <person name="Zhou Y."/>
            <person name="Zhang J."/>
            <person name="Lin C."/>
            <person name="Li X."/>
            <person name="Xing L."/>
            <person name="Huo D."/>
            <person name="Sun M."/>
            <person name="Wang L."/>
            <person name="Mercier A."/>
            <person name="Li F."/>
            <person name="Yang H."/>
            <person name="Xiang J."/>
        </authorList>
    </citation>
    <scope>NUCLEOTIDE SEQUENCE [LARGE SCALE GENOMIC DNA]</scope>
    <source>
        <strain evidence="12">Shaxun</strain>
        <tissue evidence="12">Muscle</tissue>
    </source>
</reference>
<dbReference type="EMBL" id="MRZV01000269">
    <property type="protein sequence ID" value="PIK53952.1"/>
    <property type="molecule type" value="Genomic_DNA"/>
</dbReference>
<dbReference type="InterPro" id="IPR017452">
    <property type="entry name" value="GPCR_Rhodpsn_7TM"/>
</dbReference>
<feature type="transmembrane region" description="Helical" evidence="10">
    <location>
        <begin position="238"/>
        <end position="261"/>
    </location>
</feature>
<evidence type="ECO:0000256" key="1">
    <source>
        <dbReference type="ARBA" id="ARBA00004651"/>
    </source>
</evidence>
<dbReference type="PRINTS" id="PR00237">
    <property type="entry name" value="GPCRRHODOPSN"/>
</dbReference>
<keyword evidence="13" id="KW-1185">Reference proteome</keyword>
<keyword evidence="5 9" id="KW-0297">G-protein coupled receptor</keyword>
<evidence type="ECO:0000259" key="11">
    <source>
        <dbReference type="PROSITE" id="PS50262"/>
    </source>
</evidence>
<dbReference type="PANTHER" id="PTHR24249:SF424">
    <property type="entry name" value="G-PROTEIN COUPLED RECEPTORS FAMILY 1 PROFILE DOMAIN-CONTAINING PROTEIN"/>
    <property type="match status" value="1"/>
</dbReference>
<comment type="caution">
    <text evidence="12">The sequence shown here is derived from an EMBL/GenBank/DDBJ whole genome shotgun (WGS) entry which is preliminary data.</text>
</comment>
<proteinExistence type="inferred from homology"/>
<keyword evidence="7 9" id="KW-0675">Receptor</keyword>
<dbReference type="CDD" id="cd00637">
    <property type="entry name" value="7tm_classA_rhodopsin-like"/>
    <property type="match status" value="1"/>
</dbReference>
<dbReference type="InterPro" id="IPR050569">
    <property type="entry name" value="TAAR"/>
</dbReference>
<evidence type="ECO:0000256" key="6">
    <source>
        <dbReference type="ARBA" id="ARBA00023136"/>
    </source>
</evidence>
<feature type="domain" description="G-protein coupled receptors family 1 profile" evidence="11">
    <location>
        <begin position="1"/>
        <end position="258"/>
    </location>
</feature>
<dbReference type="OrthoDB" id="6102451at2759"/>
<evidence type="ECO:0000256" key="8">
    <source>
        <dbReference type="ARBA" id="ARBA00023224"/>
    </source>
</evidence>
<evidence type="ECO:0000256" key="3">
    <source>
        <dbReference type="ARBA" id="ARBA00022692"/>
    </source>
</evidence>
<evidence type="ECO:0000256" key="9">
    <source>
        <dbReference type="RuleBase" id="RU000688"/>
    </source>
</evidence>
<dbReference type="Pfam" id="PF00001">
    <property type="entry name" value="7tm_1"/>
    <property type="match status" value="1"/>
</dbReference>
<evidence type="ECO:0000256" key="10">
    <source>
        <dbReference type="SAM" id="Phobius"/>
    </source>
</evidence>
<dbReference type="AlphaFoldDB" id="A0A2G8L153"/>
<dbReference type="SUPFAM" id="SSF81321">
    <property type="entry name" value="Family A G protein-coupled receptor-like"/>
    <property type="match status" value="1"/>
</dbReference>